<dbReference type="RefSeq" id="WP_158572008.1">
    <property type="nucleotide sequence ID" value="NZ_BMPA01000001.1"/>
</dbReference>
<dbReference type="GO" id="GO:0016989">
    <property type="term" value="F:sigma factor antagonist activity"/>
    <property type="evidence" value="ECO:0007669"/>
    <property type="project" value="TreeGrafter"/>
</dbReference>
<sequence length="383" mass="44205">MDKRLERAITLFKKSYVGDISEAEQKELNCLLEDKTLEQVYRRWMDHRLLVEGMEEDKRFPYAEGYKEFKSCIAGMRHVKRKRMIYRLSAVSAVFLLVVAVTWYLQDGGADKVENRMVRDATEKIIMPGSKQAQLRLADGRMVQVDKQSLAQHEQEGVHISYEDGSIRYSSDIQELIYNELYTPAKGEFYVELDDKTKVWINSGTSLKFPVKFVGKERRVILAGEAFFDVSLGSKPFIVETALGEIRVHGTSFDVKAYPDEDMATTLVSGKVTYSGSRQVEIKPGERLVARVSGELEKNIVNTKEYTGWKDGLYVFNRKSLEQIAKDLERWYDISIVFESDQSRELLFTGHLKRYDTINVFLELLRETGEVNYKIQGNEITLY</sequence>
<dbReference type="PIRSF" id="PIRSF018266">
    <property type="entry name" value="FecR"/>
    <property type="match status" value="1"/>
</dbReference>
<evidence type="ECO:0000256" key="1">
    <source>
        <dbReference type="SAM" id="Phobius"/>
    </source>
</evidence>
<dbReference type="AlphaFoldDB" id="A0A7X6BHL8"/>
<evidence type="ECO:0008006" key="6">
    <source>
        <dbReference type="Google" id="ProtNLM"/>
    </source>
</evidence>
<reference evidence="4 5" key="1">
    <citation type="submission" date="2020-03" db="EMBL/GenBank/DDBJ databases">
        <title>Genomic Encyclopedia of Type Strains, Phase IV (KMG-IV): sequencing the most valuable type-strain genomes for metagenomic binning, comparative biology and taxonomic classification.</title>
        <authorList>
            <person name="Goeker M."/>
        </authorList>
    </citation>
    <scope>NUCLEOTIDE SEQUENCE [LARGE SCALE GENOMIC DNA]</scope>
    <source>
        <strain evidence="4 5">DSM 105722</strain>
    </source>
</reference>
<dbReference type="InterPro" id="IPR006860">
    <property type="entry name" value="FecR"/>
</dbReference>
<dbReference type="EMBL" id="JAATLI010000001">
    <property type="protein sequence ID" value="NJC16484.1"/>
    <property type="molecule type" value="Genomic_DNA"/>
</dbReference>
<keyword evidence="1" id="KW-1133">Transmembrane helix</keyword>
<dbReference type="Gene3D" id="2.60.120.1440">
    <property type="match status" value="1"/>
</dbReference>
<name>A0A7X6BHL8_9BACT</name>
<dbReference type="Pfam" id="PF16344">
    <property type="entry name" value="FecR_C"/>
    <property type="match status" value="1"/>
</dbReference>
<feature type="domain" description="Protein FecR C-terminal" evidence="3">
    <location>
        <begin position="314"/>
        <end position="382"/>
    </location>
</feature>
<organism evidence="4 5">
    <name type="scientific">Butyricimonas paravirosa</name>
    <dbReference type="NCBI Taxonomy" id="1472417"/>
    <lineage>
        <taxon>Bacteria</taxon>
        <taxon>Pseudomonadati</taxon>
        <taxon>Bacteroidota</taxon>
        <taxon>Bacteroidia</taxon>
        <taxon>Bacteroidales</taxon>
        <taxon>Odoribacteraceae</taxon>
        <taxon>Butyricimonas</taxon>
    </lineage>
</organism>
<dbReference type="PANTHER" id="PTHR30273:SF2">
    <property type="entry name" value="PROTEIN FECR"/>
    <property type="match status" value="1"/>
</dbReference>
<dbReference type="PANTHER" id="PTHR30273">
    <property type="entry name" value="PERIPLASMIC SIGNAL SENSOR AND SIGMA FACTOR ACTIVATOR FECR-RELATED"/>
    <property type="match status" value="1"/>
</dbReference>
<keyword evidence="1" id="KW-0472">Membrane</keyword>
<comment type="caution">
    <text evidence="4">The sequence shown here is derived from an EMBL/GenBank/DDBJ whole genome shotgun (WGS) entry which is preliminary data.</text>
</comment>
<dbReference type="Gene3D" id="3.55.50.30">
    <property type="match status" value="1"/>
</dbReference>
<feature type="domain" description="FecR protein" evidence="2">
    <location>
        <begin position="181"/>
        <end position="272"/>
    </location>
</feature>
<dbReference type="Pfam" id="PF04773">
    <property type="entry name" value="FecR"/>
    <property type="match status" value="1"/>
</dbReference>
<protein>
    <recommendedName>
        <fullName evidence="6">FecR family protein</fullName>
    </recommendedName>
</protein>
<dbReference type="InterPro" id="IPR012373">
    <property type="entry name" value="Ferrdict_sens_TM"/>
</dbReference>
<dbReference type="GeneID" id="86892117"/>
<evidence type="ECO:0000259" key="3">
    <source>
        <dbReference type="Pfam" id="PF16344"/>
    </source>
</evidence>
<feature type="transmembrane region" description="Helical" evidence="1">
    <location>
        <begin position="85"/>
        <end position="105"/>
    </location>
</feature>
<evidence type="ECO:0000313" key="4">
    <source>
        <dbReference type="EMBL" id="NJC16484.1"/>
    </source>
</evidence>
<dbReference type="InterPro" id="IPR032508">
    <property type="entry name" value="FecR_C"/>
</dbReference>
<keyword evidence="1" id="KW-0812">Transmembrane</keyword>
<proteinExistence type="predicted"/>
<evidence type="ECO:0000259" key="2">
    <source>
        <dbReference type="Pfam" id="PF04773"/>
    </source>
</evidence>
<dbReference type="Proteomes" id="UP000576368">
    <property type="component" value="Unassembled WGS sequence"/>
</dbReference>
<gene>
    <name evidence="4" type="ORF">GGR15_000086</name>
</gene>
<evidence type="ECO:0000313" key="5">
    <source>
        <dbReference type="Proteomes" id="UP000576368"/>
    </source>
</evidence>
<accession>A0A7X6BHL8</accession>